<organism evidence="1">
    <name type="scientific">Arundo donax</name>
    <name type="common">Giant reed</name>
    <name type="synonym">Donax arundinaceus</name>
    <dbReference type="NCBI Taxonomy" id="35708"/>
    <lineage>
        <taxon>Eukaryota</taxon>
        <taxon>Viridiplantae</taxon>
        <taxon>Streptophyta</taxon>
        <taxon>Embryophyta</taxon>
        <taxon>Tracheophyta</taxon>
        <taxon>Spermatophyta</taxon>
        <taxon>Magnoliopsida</taxon>
        <taxon>Liliopsida</taxon>
        <taxon>Poales</taxon>
        <taxon>Poaceae</taxon>
        <taxon>PACMAD clade</taxon>
        <taxon>Arundinoideae</taxon>
        <taxon>Arundineae</taxon>
        <taxon>Arundo</taxon>
    </lineage>
</organism>
<accession>A0A0A8XX39</accession>
<name>A0A0A8XX39_ARUDO</name>
<reference evidence="1" key="2">
    <citation type="journal article" date="2015" name="Data Brief">
        <title>Shoot transcriptome of the giant reed, Arundo donax.</title>
        <authorList>
            <person name="Barrero R.A."/>
            <person name="Guerrero F.D."/>
            <person name="Moolhuijzen P."/>
            <person name="Goolsby J.A."/>
            <person name="Tidwell J."/>
            <person name="Bellgard S.E."/>
            <person name="Bellgard M.I."/>
        </authorList>
    </citation>
    <scope>NUCLEOTIDE SEQUENCE</scope>
    <source>
        <tissue evidence="1">Shoot tissue taken approximately 20 cm above the soil surface</tissue>
    </source>
</reference>
<reference evidence="1" key="1">
    <citation type="submission" date="2014-09" db="EMBL/GenBank/DDBJ databases">
        <authorList>
            <person name="Magalhaes I.L.F."/>
            <person name="Oliveira U."/>
            <person name="Santos F.R."/>
            <person name="Vidigal T.H.D.A."/>
            <person name="Brescovit A.D."/>
            <person name="Santos A.J."/>
        </authorList>
    </citation>
    <scope>NUCLEOTIDE SEQUENCE</scope>
    <source>
        <tissue evidence="1">Shoot tissue taken approximately 20 cm above the soil surface</tissue>
    </source>
</reference>
<proteinExistence type="predicted"/>
<evidence type="ECO:0000313" key="1">
    <source>
        <dbReference type="EMBL" id="JAD17215.1"/>
    </source>
</evidence>
<sequence length="108" mass="12439">MFKTTNYNLQVLTHDCTGLKNCLLSETISRCSLSSFTKFDMTYDNYQQKKKSFRRISIEHFVALICFSLSPYSFKASFLPNTEVAQWSISMVDDVTTTPQVLMLQNSL</sequence>
<dbReference type="AlphaFoldDB" id="A0A0A8XX39"/>
<dbReference type="EMBL" id="GBRH01280680">
    <property type="protein sequence ID" value="JAD17215.1"/>
    <property type="molecule type" value="Transcribed_RNA"/>
</dbReference>
<protein>
    <submittedName>
        <fullName evidence="1">Uncharacterized protein</fullName>
    </submittedName>
</protein>